<sequence length="212" mass="24746">MIDPEKIYRCYVSSEWNVDKLLEKKLITKKQLKKIKKKYDGGESHILGDPLIPGLYVNVGNGKCLGIRDLIGMGMIGKYPKNERGQYINPFTRQPYNHGTMQKINDLLYLAGLPKINHYDLKNINDFNGNFEMYSNYIITSLKSGRLSLEQQQEAITAYSSLLDPLYCIYLIFEEPQGETWVYHENRIYLRTPYGWMLPEHMGDYEWLNVST</sequence>
<name>A0A6C0I922_9ZZZZ</name>
<evidence type="ECO:0000313" key="1">
    <source>
        <dbReference type="EMBL" id="QHT89259.1"/>
    </source>
</evidence>
<organism evidence="1">
    <name type="scientific">viral metagenome</name>
    <dbReference type="NCBI Taxonomy" id="1070528"/>
    <lineage>
        <taxon>unclassified sequences</taxon>
        <taxon>metagenomes</taxon>
        <taxon>organismal metagenomes</taxon>
    </lineage>
</organism>
<proteinExistence type="predicted"/>
<protein>
    <submittedName>
        <fullName evidence="1">Uncharacterized protein</fullName>
    </submittedName>
</protein>
<dbReference type="EMBL" id="MN740138">
    <property type="protein sequence ID" value="QHT89259.1"/>
    <property type="molecule type" value="Genomic_DNA"/>
</dbReference>
<reference evidence="1" key="1">
    <citation type="journal article" date="2020" name="Nature">
        <title>Giant virus diversity and host interactions through global metagenomics.</title>
        <authorList>
            <person name="Schulz F."/>
            <person name="Roux S."/>
            <person name="Paez-Espino D."/>
            <person name="Jungbluth S."/>
            <person name="Walsh D.A."/>
            <person name="Denef V.J."/>
            <person name="McMahon K.D."/>
            <person name="Konstantinidis K.T."/>
            <person name="Eloe-Fadrosh E.A."/>
            <person name="Kyrpides N.C."/>
            <person name="Woyke T."/>
        </authorList>
    </citation>
    <scope>NUCLEOTIDE SEQUENCE</scope>
    <source>
        <strain evidence="1">GVMAG-M-3300023184-53</strain>
    </source>
</reference>
<dbReference type="AlphaFoldDB" id="A0A6C0I922"/>
<accession>A0A6C0I922</accession>